<dbReference type="PANTHER" id="PTHR30250">
    <property type="entry name" value="PST FAMILY PREDICTED COLANIC ACID TRANSPORTER"/>
    <property type="match status" value="1"/>
</dbReference>
<evidence type="ECO:0000313" key="9">
    <source>
        <dbReference type="Proteomes" id="UP000293638"/>
    </source>
</evidence>
<dbReference type="OrthoDB" id="30633at2"/>
<dbReference type="AlphaFoldDB" id="A0A4Q7NWB6"/>
<feature type="transmembrane region" description="Helical" evidence="7">
    <location>
        <begin position="436"/>
        <end position="456"/>
    </location>
</feature>
<evidence type="ECO:0000256" key="6">
    <source>
        <dbReference type="SAM" id="MobiDB-lite"/>
    </source>
</evidence>
<organism evidence="8 9">
    <name type="scientific">Motilibacter rhizosphaerae</name>
    <dbReference type="NCBI Taxonomy" id="598652"/>
    <lineage>
        <taxon>Bacteria</taxon>
        <taxon>Bacillati</taxon>
        <taxon>Actinomycetota</taxon>
        <taxon>Actinomycetes</taxon>
        <taxon>Motilibacterales</taxon>
        <taxon>Motilibacteraceae</taxon>
        <taxon>Motilibacter</taxon>
    </lineage>
</organism>
<accession>A0A4Q7NWB6</accession>
<dbReference type="GO" id="GO:0005886">
    <property type="term" value="C:plasma membrane"/>
    <property type="evidence" value="ECO:0007669"/>
    <property type="project" value="UniProtKB-SubCell"/>
</dbReference>
<dbReference type="RefSeq" id="WP_130491647.1">
    <property type="nucleotide sequence ID" value="NZ_SGXD01000001.1"/>
</dbReference>
<feature type="transmembrane region" description="Helical" evidence="7">
    <location>
        <begin position="53"/>
        <end position="77"/>
    </location>
</feature>
<gene>
    <name evidence="8" type="ORF">EV189_0843</name>
</gene>
<feature type="transmembrane region" description="Helical" evidence="7">
    <location>
        <begin position="380"/>
        <end position="399"/>
    </location>
</feature>
<dbReference type="PANTHER" id="PTHR30250:SF11">
    <property type="entry name" value="O-ANTIGEN TRANSPORTER-RELATED"/>
    <property type="match status" value="1"/>
</dbReference>
<dbReference type="Proteomes" id="UP000293638">
    <property type="component" value="Unassembled WGS sequence"/>
</dbReference>
<keyword evidence="3 7" id="KW-0812">Transmembrane</keyword>
<evidence type="ECO:0000256" key="2">
    <source>
        <dbReference type="ARBA" id="ARBA00022475"/>
    </source>
</evidence>
<keyword evidence="9" id="KW-1185">Reference proteome</keyword>
<evidence type="ECO:0000256" key="7">
    <source>
        <dbReference type="SAM" id="Phobius"/>
    </source>
</evidence>
<name>A0A4Q7NWB6_9ACTN</name>
<feature type="transmembrane region" description="Helical" evidence="7">
    <location>
        <begin position="132"/>
        <end position="154"/>
    </location>
</feature>
<evidence type="ECO:0000256" key="3">
    <source>
        <dbReference type="ARBA" id="ARBA00022692"/>
    </source>
</evidence>
<evidence type="ECO:0000256" key="1">
    <source>
        <dbReference type="ARBA" id="ARBA00004651"/>
    </source>
</evidence>
<feature type="transmembrane region" description="Helical" evidence="7">
    <location>
        <begin position="308"/>
        <end position="327"/>
    </location>
</feature>
<dbReference type="InterPro" id="IPR050833">
    <property type="entry name" value="Poly_Biosynth_Transport"/>
</dbReference>
<keyword evidence="5 7" id="KW-0472">Membrane</keyword>
<proteinExistence type="predicted"/>
<comment type="caution">
    <text evidence="8">The sequence shown here is derived from an EMBL/GenBank/DDBJ whole genome shotgun (WGS) entry which is preliminary data.</text>
</comment>
<evidence type="ECO:0000313" key="8">
    <source>
        <dbReference type="EMBL" id="RZS91596.1"/>
    </source>
</evidence>
<sequence>MGTTARAALLRGRDRIDAARTGASRTSRWTGDAVRGKRRGSRGLGRFQGFERIAAVTATLVGTQAVTSVLGLVYWTVAARGFSVRAVGLASAAISAMQLLGSVGMLGLGTLLIREMSRIDQGRRRVLVRTSLALAAAASTLLGLLLAVAVHLLPAQGLAPVGASPAVAVAFAVGVGLTGLTLVLDQAVLSLGSGLLQLERNVVASATKIVFLVVLAATGHTGGMAIYLSWTLGNAASLPLVLWRTRGGRQLESTKGLFDWSMMRDLRGAAASHHALNLALQAPPLLLGLVVTLVLSQTDNGYFSTVRLVAGFVFVLPYAMAVGLFAASDADERELLSRMRLTLPFGIAASLAADVVLWPIAHPILSAFGSQYASNGITELRVIVLAGVPLVVKDHFVALRRVQGRTTEAAGVVLVGAVLEVAAATGGAIVDGTRGVAVAWVVALAVEAAVLAVPLARARRQPPLPAAAGPAAAGHAVVDTLESADAGLTETPRSPGAALRDGPGGAAAP</sequence>
<protein>
    <submittedName>
        <fullName evidence="8">O-antigen/teichoic acid export membrane protein</fullName>
    </submittedName>
</protein>
<reference evidence="8 9" key="1">
    <citation type="submission" date="2019-02" db="EMBL/GenBank/DDBJ databases">
        <title>Genomic Encyclopedia of Type Strains, Phase IV (KMG-IV): sequencing the most valuable type-strain genomes for metagenomic binning, comparative biology and taxonomic classification.</title>
        <authorList>
            <person name="Goeker M."/>
        </authorList>
    </citation>
    <scope>NUCLEOTIDE SEQUENCE [LARGE SCALE GENOMIC DNA]</scope>
    <source>
        <strain evidence="8 9">DSM 45622</strain>
    </source>
</reference>
<evidence type="ECO:0000256" key="5">
    <source>
        <dbReference type="ARBA" id="ARBA00023136"/>
    </source>
</evidence>
<keyword evidence="2" id="KW-1003">Cell membrane</keyword>
<feature type="transmembrane region" description="Helical" evidence="7">
    <location>
        <begin position="166"/>
        <end position="189"/>
    </location>
</feature>
<feature type="transmembrane region" description="Helical" evidence="7">
    <location>
        <begin position="339"/>
        <end position="360"/>
    </location>
</feature>
<evidence type="ECO:0000256" key="4">
    <source>
        <dbReference type="ARBA" id="ARBA00022989"/>
    </source>
</evidence>
<feature type="transmembrane region" description="Helical" evidence="7">
    <location>
        <begin position="89"/>
        <end position="112"/>
    </location>
</feature>
<comment type="subcellular location">
    <subcellularLocation>
        <location evidence="1">Cell membrane</location>
        <topology evidence="1">Multi-pass membrane protein</topology>
    </subcellularLocation>
</comment>
<feature type="transmembrane region" description="Helical" evidence="7">
    <location>
        <begin position="411"/>
        <end position="430"/>
    </location>
</feature>
<dbReference type="EMBL" id="SGXD01000001">
    <property type="protein sequence ID" value="RZS91596.1"/>
    <property type="molecule type" value="Genomic_DNA"/>
</dbReference>
<feature type="region of interest" description="Disordered" evidence="6">
    <location>
        <begin position="483"/>
        <end position="509"/>
    </location>
</feature>
<keyword evidence="4 7" id="KW-1133">Transmembrane helix</keyword>